<dbReference type="PRINTS" id="PR00679">
    <property type="entry name" value="PROHIBITIN"/>
</dbReference>
<dbReference type="SMART" id="SM00244">
    <property type="entry name" value="PHB"/>
    <property type="match status" value="1"/>
</dbReference>
<feature type="non-terminal residue" evidence="4">
    <location>
        <position position="282"/>
    </location>
</feature>
<keyword evidence="2" id="KW-0812">Transmembrane</keyword>
<dbReference type="InterPro" id="IPR000163">
    <property type="entry name" value="Prohibitin"/>
</dbReference>
<dbReference type="CDD" id="cd03401">
    <property type="entry name" value="SPFH_prohibitin"/>
    <property type="match status" value="1"/>
</dbReference>
<sequence length="282" mass="32424">MLGIIILVAILAIAFFLWRKSQKVVVIERGGELKTVRKFDFKPYFVWPSAVAILILFILAISIRTVPVGHAMVKFNVITKRFSVAHEGITLVLPFIYKTKIYDLRRQEYTMSAKKGEGRKKNIDDSLWSPTREGLQVGIDLTCWYKIAPDKVVAVHRGIGPDFAEKVVRPAIRSVVRHVISEYAIMDVYSAHRQQIQDKIKKRIKQLLEPDGFVIEDVILRDVHFTADFAKAIERKQIAQQEAERMEYVLEKEQKEAERKKIEAQGTARAIEIVSVQLKRNP</sequence>
<dbReference type="InterPro" id="IPR001107">
    <property type="entry name" value="Band_7"/>
</dbReference>
<dbReference type="PANTHER" id="PTHR23222:SF0">
    <property type="entry name" value="PROHIBITIN 1"/>
    <property type="match status" value="1"/>
</dbReference>
<dbReference type="PANTHER" id="PTHR23222">
    <property type="entry name" value="PROHIBITIN"/>
    <property type="match status" value="1"/>
</dbReference>
<feature type="coiled-coil region" evidence="1">
    <location>
        <begin position="236"/>
        <end position="270"/>
    </location>
</feature>
<proteinExistence type="predicted"/>
<dbReference type="AlphaFoldDB" id="A0A7V5HN28"/>
<reference evidence="4" key="1">
    <citation type="journal article" date="2020" name="mSystems">
        <title>Genome- and Community-Level Interaction Insights into Carbon Utilization and Element Cycling Functions of Hydrothermarchaeota in Hydrothermal Sediment.</title>
        <authorList>
            <person name="Zhou Z."/>
            <person name="Liu Y."/>
            <person name="Xu W."/>
            <person name="Pan J."/>
            <person name="Luo Z.H."/>
            <person name="Li M."/>
        </authorList>
    </citation>
    <scope>NUCLEOTIDE SEQUENCE [LARGE SCALE GENOMIC DNA]</scope>
    <source>
        <strain evidence="4">HyVt-96</strain>
    </source>
</reference>
<evidence type="ECO:0000256" key="1">
    <source>
        <dbReference type="SAM" id="Coils"/>
    </source>
</evidence>
<feature type="domain" description="Band 7" evidence="3">
    <location>
        <begin position="61"/>
        <end position="237"/>
    </location>
</feature>
<gene>
    <name evidence="4" type="ORF">ENL43_02920</name>
</gene>
<dbReference type="SUPFAM" id="SSF117892">
    <property type="entry name" value="Band 7/SPFH domain"/>
    <property type="match status" value="1"/>
</dbReference>
<evidence type="ECO:0000259" key="3">
    <source>
        <dbReference type="SMART" id="SM00244"/>
    </source>
</evidence>
<keyword evidence="1" id="KW-0175">Coiled coil</keyword>
<comment type="caution">
    <text evidence="4">The sequence shown here is derived from an EMBL/GenBank/DDBJ whole genome shotgun (WGS) entry which is preliminary data.</text>
</comment>
<keyword evidence="2" id="KW-0472">Membrane</keyword>
<dbReference type="EMBL" id="DRTX01000152">
    <property type="protein sequence ID" value="HHF53299.1"/>
    <property type="molecule type" value="Genomic_DNA"/>
</dbReference>
<dbReference type="InterPro" id="IPR036013">
    <property type="entry name" value="Band_7/SPFH_dom_sf"/>
</dbReference>
<organism evidence="4">
    <name type="scientific">candidate division WOR-3 bacterium</name>
    <dbReference type="NCBI Taxonomy" id="2052148"/>
    <lineage>
        <taxon>Bacteria</taxon>
        <taxon>Bacteria division WOR-3</taxon>
    </lineage>
</organism>
<accession>A0A7V5HN28</accession>
<name>A0A7V5HN28_UNCW3</name>
<feature type="transmembrane region" description="Helical" evidence="2">
    <location>
        <begin position="45"/>
        <end position="66"/>
    </location>
</feature>
<dbReference type="Proteomes" id="UP000886050">
    <property type="component" value="Unassembled WGS sequence"/>
</dbReference>
<keyword evidence="2" id="KW-1133">Transmembrane helix</keyword>
<evidence type="ECO:0000313" key="4">
    <source>
        <dbReference type="EMBL" id="HHF53299.1"/>
    </source>
</evidence>
<dbReference type="Gene3D" id="3.30.479.30">
    <property type="entry name" value="Band 7 domain"/>
    <property type="match status" value="1"/>
</dbReference>
<dbReference type="GO" id="GO:0016020">
    <property type="term" value="C:membrane"/>
    <property type="evidence" value="ECO:0007669"/>
    <property type="project" value="InterPro"/>
</dbReference>
<protein>
    <submittedName>
        <fullName evidence="4">Prohibitin family protein</fullName>
    </submittedName>
</protein>
<evidence type="ECO:0000256" key="2">
    <source>
        <dbReference type="SAM" id="Phobius"/>
    </source>
</evidence>
<dbReference type="Pfam" id="PF01145">
    <property type="entry name" value="Band_7"/>
    <property type="match status" value="1"/>
</dbReference>